<dbReference type="PROSITE" id="PS50217">
    <property type="entry name" value="BZIP"/>
    <property type="match status" value="1"/>
</dbReference>
<dbReference type="SUPFAM" id="SSF57959">
    <property type="entry name" value="Leucine zipper domain"/>
    <property type="match status" value="1"/>
</dbReference>
<comment type="subcellular location">
    <subcellularLocation>
        <location evidence="1">Nucleus</location>
    </subcellularLocation>
</comment>
<feature type="region of interest" description="Disordered" evidence="8">
    <location>
        <begin position="116"/>
        <end position="136"/>
    </location>
</feature>
<evidence type="ECO:0000256" key="4">
    <source>
        <dbReference type="ARBA" id="ARBA00023163"/>
    </source>
</evidence>
<dbReference type="PROSITE" id="PS00028">
    <property type="entry name" value="ZINC_FINGER_C2H2_1"/>
    <property type="match status" value="1"/>
</dbReference>
<proteinExistence type="predicted"/>
<dbReference type="CDD" id="cd14687">
    <property type="entry name" value="bZIP_ATF2"/>
    <property type="match status" value="1"/>
</dbReference>
<feature type="coiled-coil region" evidence="7">
    <location>
        <begin position="360"/>
        <end position="394"/>
    </location>
</feature>
<evidence type="ECO:0000313" key="12">
    <source>
        <dbReference type="RefSeq" id="XP_022099791.1"/>
    </source>
</evidence>
<keyword evidence="7" id="KW-0175">Coiled coil</keyword>
<evidence type="ECO:0000256" key="3">
    <source>
        <dbReference type="ARBA" id="ARBA00023125"/>
    </source>
</evidence>
<dbReference type="PANTHER" id="PTHR19304">
    <property type="entry name" value="CYCLIC-AMP RESPONSE ELEMENT BINDING PROTEIN"/>
    <property type="match status" value="1"/>
</dbReference>
<evidence type="ECO:0000256" key="1">
    <source>
        <dbReference type="ARBA" id="ARBA00004123"/>
    </source>
</evidence>
<dbReference type="Pfam" id="PF00170">
    <property type="entry name" value="bZIP_1"/>
    <property type="match status" value="1"/>
</dbReference>
<dbReference type="GO" id="GO:0003700">
    <property type="term" value="F:DNA-binding transcription factor activity"/>
    <property type="evidence" value="ECO:0007669"/>
    <property type="project" value="InterPro"/>
</dbReference>
<dbReference type="GeneID" id="110984186"/>
<dbReference type="RefSeq" id="XP_022099791.1">
    <property type="nucleotide sequence ID" value="XM_022244099.1"/>
</dbReference>
<keyword evidence="4" id="KW-0804">Transcription</keyword>
<dbReference type="InterPro" id="IPR004827">
    <property type="entry name" value="bZIP"/>
</dbReference>
<keyword evidence="2" id="KW-0805">Transcription regulation</keyword>
<keyword evidence="6" id="KW-0863">Zinc-finger</keyword>
<dbReference type="InterPro" id="IPR013087">
    <property type="entry name" value="Znf_C2H2_type"/>
</dbReference>
<evidence type="ECO:0000313" key="13">
    <source>
        <dbReference type="RefSeq" id="XP_022099792.1"/>
    </source>
</evidence>
<dbReference type="PROSITE" id="PS00036">
    <property type="entry name" value="BZIP_BASIC"/>
    <property type="match status" value="1"/>
</dbReference>
<keyword evidence="6" id="KW-0479">Metal-binding</keyword>
<evidence type="ECO:0000256" key="7">
    <source>
        <dbReference type="SAM" id="Coils"/>
    </source>
</evidence>
<dbReference type="OMA" id="YQTADKD"/>
<dbReference type="PRINTS" id="PR00043">
    <property type="entry name" value="LEUZIPPRJUN"/>
</dbReference>
<dbReference type="GO" id="GO:0008270">
    <property type="term" value="F:zinc ion binding"/>
    <property type="evidence" value="ECO:0007669"/>
    <property type="project" value="UniProtKB-KW"/>
</dbReference>
<dbReference type="InterPro" id="IPR046347">
    <property type="entry name" value="bZIP_sf"/>
</dbReference>
<protein>
    <submittedName>
        <fullName evidence="12 13">Cyclic AMP-dependent transcription factor ATF-2-like isoform X1</fullName>
    </submittedName>
</protein>
<dbReference type="GO" id="GO:0003677">
    <property type="term" value="F:DNA binding"/>
    <property type="evidence" value="ECO:0007669"/>
    <property type="project" value="UniProtKB-KW"/>
</dbReference>
<sequence length="451" mass="48746">MGDSGKPFACTEIGCNQRFVNEDHLEVHRRKHEMSLGLRDLKSLDTPVIADQTPTPTRFLKNCEDGGLFSEPPNPFDALFRKASAFRATDATDMSSSKVGETTLDIGESVVEINRDSEHTAEESSQQAVSSTTGDEAAQLGQAVILGEMPPGEEDVAGLPGQVVEVSTVSQTSQEVLPSLQPAPPTVIQSLAPAVQSSAPIQQQTVQLNRSTIPISGPILLRLPGGQTIPVVPPSVANPQAPIPVAISAVPQVSVVVSQVSETLPLDSKSVKQKLKNSLLTNQSQGNMGVMAQAVDVVTRQQGMVNEVSIETSGDQGSSEGQIKRRRRNSDMSADEKRERFLERNRAAATRCRNKRKQWINNLEQKAEEYKSTNNVLLSEVAKLREEVAQLKQLLLAHNDCPVTVMQRQNGGNIFTAAVDLQKKDPSAGRDGSQSPRGESIVLEEAKTLPR</sequence>
<feature type="compositionally biased region" description="Polar residues" evidence="8">
    <location>
        <begin position="123"/>
        <end position="134"/>
    </location>
</feature>
<keyword evidence="3" id="KW-0238">DNA-binding</keyword>
<evidence type="ECO:0000256" key="8">
    <source>
        <dbReference type="SAM" id="MobiDB-lite"/>
    </source>
</evidence>
<accession>A0A8B7Z4A2</accession>
<dbReference type="AlphaFoldDB" id="A0A8B7Z4A2"/>
<dbReference type="SMART" id="SM00338">
    <property type="entry name" value="BRLZ"/>
    <property type="match status" value="1"/>
</dbReference>
<organism evidence="11 13">
    <name type="scientific">Acanthaster planci</name>
    <name type="common">Crown-of-thorns starfish</name>
    <dbReference type="NCBI Taxonomy" id="133434"/>
    <lineage>
        <taxon>Eukaryota</taxon>
        <taxon>Metazoa</taxon>
        <taxon>Echinodermata</taxon>
        <taxon>Eleutherozoa</taxon>
        <taxon>Asterozoa</taxon>
        <taxon>Asteroidea</taxon>
        <taxon>Valvatacea</taxon>
        <taxon>Valvatida</taxon>
        <taxon>Acanthasteridae</taxon>
        <taxon>Acanthaster</taxon>
    </lineage>
</organism>
<dbReference type="PROSITE" id="PS50157">
    <property type="entry name" value="ZINC_FINGER_C2H2_2"/>
    <property type="match status" value="1"/>
</dbReference>
<dbReference type="KEGG" id="aplc:110984186"/>
<dbReference type="InterPro" id="IPR002112">
    <property type="entry name" value="Leuzip_Jun"/>
</dbReference>
<feature type="domain" description="C2H2-type" evidence="9">
    <location>
        <begin position="8"/>
        <end position="32"/>
    </location>
</feature>
<evidence type="ECO:0000256" key="6">
    <source>
        <dbReference type="PROSITE-ProRule" id="PRU00042"/>
    </source>
</evidence>
<reference evidence="12 13" key="1">
    <citation type="submission" date="2025-04" db="UniProtKB">
        <authorList>
            <consortium name="RefSeq"/>
        </authorList>
    </citation>
    <scope>IDENTIFICATION</scope>
</reference>
<keyword evidence="11" id="KW-1185">Reference proteome</keyword>
<dbReference type="RefSeq" id="XP_022099792.1">
    <property type="nucleotide sequence ID" value="XM_022244100.1"/>
</dbReference>
<dbReference type="Proteomes" id="UP000694845">
    <property type="component" value="Unplaced"/>
</dbReference>
<evidence type="ECO:0000259" key="9">
    <source>
        <dbReference type="PROSITE" id="PS50157"/>
    </source>
</evidence>
<feature type="domain" description="BZIP" evidence="10">
    <location>
        <begin position="335"/>
        <end position="398"/>
    </location>
</feature>
<evidence type="ECO:0000256" key="5">
    <source>
        <dbReference type="ARBA" id="ARBA00023242"/>
    </source>
</evidence>
<keyword evidence="6" id="KW-0862">Zinc</keyword>
<feature type="region of interest" description="Disordered" evidence="8">
    <location>
        <begin position="308"/>
        <end position="338"/>
    </location>
</feature>
<dbReference type="OrthoDB" id="295274at2759"/>
<gene>
    <name evidence="12 13" type="primary">LOC110984186</name>
</gene>
<dbReference type="Gene3D" id="1.20.5.170">
    <property type="match status" value="1"/>
</dbReference>
<keyword evidence="5" id="KW-0539">Nucleus</keyword>
<dbReference type="Gene3D" id="3.30.160.60">
    <property type="entry name" value="Classic Zinc Finger"/>
    <property type="match status" value="1"/>
</dbReference>
<dbReference type="InterPro" id="IPR051027">
    <property type="entry name" value="bZIP_transcription_factors"/>
</dbReference>
<evidence type="ECO:0000313" key="11">
    <source>
        <dbReference type="Proteomes" id="UP000694845"/>
    </source>
</evidence>
<feature type="region of interest" description="Disordered" evidence="8">
    <location>
        <begin position="422"/>
        <end position="451"/>
    </location>
</feature>
<dbReference type="GO" id="GO:0005634">
    <property type="term" value="C:nucleus"/>
    <property type="evidence" value="ECO:0007669"/>
    <property type="project" value="UniProtKB-SubCell"/>
</dbReference>
<dbReference type="SMART" id="SM00355">
    <property type="entry name" value="ZnF_C2H2"/>
    <property type="match status" value="1"/>
</dbReference>
<name>A0A8B7Z4A2_ACAPL</name>
<dbReference type="FunFam" id="1.20.5.170:FF:000010">
    <property type="entry name" value="Cyclic AMP-dependent transcription factor ATF-2"/>
    <property type="match status" value="1"/>
</dbReference>
<feature type="compositionally biased region" description="Polar residues" evidence="8">
    <location>
        <begin position="308"/>
        <end position="321"/>
    </location>
</feature>
<evidence type="ECO:0000256" key="2">
    <source>
        <dbReference type="ARBA" id="ARBA00023015"/>
    </source>
</evidence>
<evidence type="ECO:0000259" key="10">
    <source>
        <dbReference type="PROSITE" id="PS50217"/>
    </source>
</evidence>